<evidence type="ECO:0000256" key="2">
    <source>
        <dbReference type="ARBA" id="ARBA00023125"/>
    </source>
</evidence>
<dbReference type="SMART" id="SM00345">
    <property type="entry name" value="HTH_GNTR"/>
    <property type="match status" value="1"/>
</dbReference>
<keyword evidence="6" id="KW-1185">Reference proteome</keyword>
<evidence type="ECO:0000313" key="5">
    <source>
        <dbReference type="EMBL" id="RDC64013.1"/>
    </source>
</evidence>
<dbReference type="Proteomes" id="UP000253919">
    <property type="component" value="Unassembled WGS sequence"/>
</dbReference>
<sequence>MEFRENEAIYLQIAAYVSENILLGKWLSEDKIPSVRDLAGELQVNPNTVMRTYEFLQNQEVIYNKRGLGFFVAPAGEKKIKNYRKERFLQQDLPEFFRTIFLLDISLEEIGKRYEQFKTDHFDTGNGNGATKN</sequence>
<dbReference type="SUPFAM" id="SSF46785">
    <property type="entry name" value="Winged helix' DNA-binding domain"/>
    <property type="match status" value="1"/>
</dbReference>
<dbReference type="PROSITE" id="PS50949">
    <property type="entry name" value="HTH_GNTR"/>
    <property type="match status" value="1"/>
</dbReference>
<dbReference type="PANTHER" id="PTHR38445:SF10">
    <property type="entry name" value="GNTR-FAMILY TRANSCRIPTIONAL REGULATOR"/>
    <property type="match status" value="1"/>
</dbReference>
<dbReference type="Gene3D" id="1.10.10.10">
    <property type="entry name" value="Winged helix-like DNA-binding domain superfamily/Winged helix DNA-binding domain"/>
    <property type="match status" value="1"/>
</dbReference>
<proteinExistence type="predicted"/>
<keyword evidence="2" id="KW-0238">DNA-binding</keyword>
<evidence type="ECO:0000313" key="6">
    <source>
        <dbReference type="Proteomes" id="UP000253919"/>
    </source>
</evidence>
<comment type="caution">
    <text evidence="5">The sequence shown here is derived from an EMBL/GenBank/DDBJ whole genome shotgun (WGS) entry which is preliminary data.</text>
</comment>
<dbReference type="RefSeq" id="WP_115373223.1">
    <property type="nucleotide sequence ID" value="NZ_QASA01000001.1"/>
</dbReference>
<dbReference type="InterPro" id="IPR036390">
    <property type="entry name" value="WH_DNA-bd_sf"/>
</dbReference>
<dbReference type="InterPro" id="IPR036388">
    <property type="entry name" value="WH-like_DNA-bd_sf"/>
</dbReference>
<dbReference type="GO" id="GO:0003677">
    <property type="term" value="F:DNA binding"/>
    <property type="evidence" value="ECO:0007669"/>
    <property type="project" value="UniProtKB-KW"/>
</dbReference>
<dbReference type="Pfam" id="PF00392">
    <property type="entry name" value="GntR"/>
    <property type="match status" value="1"/>
</dbReference>
<dbReference type="OrthoDB" id="362473at2"/>
<keyword evidence="1" id="KW-0805">Transcription regulation</keyword>
<dbReference type="AlphaFoldDB" id="A0A369QGG5"/>
<keyword evidence="3" id="KW-0804">Transcription</keyword>
<accession>A0A369QGG5</accession>
<protein>
    <submittedName>
        <fullName evidence="5">Putative HTH-type transcriptional regulator YhcF</fullName>
    </submittedName>
</protein>
<dbReference type="GO" id="GO:0003700">
    <property type="term" value="F:DNA-binding transcription factor activity"/>
    <property type="evidence" value="ECO:0007669"/>
    <property type="project" value="InterPro"/>
</dbReference>
<evidence type="ECO:0000256" key="3">
    <source>
        <dbReference type="ARBA" id="ARBA00023163"/>
    </source>
</evidence>
<gene>
    <name evidence="5" type="ORF">AHMF7616_02623</name>
</gene>
<dbReference type="EMBL" id="QASA01000001">
    <property type="protein sequence ID" value="RDC64013.1"/>
    <property type="molecule type" value="Genomic_DNA"/>
</dbReference>
<reference evidence="5 6" key="1">
    <citation type="submission" date="2018-04" db="EMBL/GenBank/DDBJ databases">
        <title>Adhaeribacter sp. HMF7616 genome sequencing and assembly.</title>
        <authorList>
            <person name="Kang H."/>
            <person name="Kang J."/>
            <person name="Cha I."/>
            <person name="Kim H."/>
            <person name="Joh K."/>
        </authorList>
    </citation>
    <scope>NUCLEOTIDE SEQUENCE [LARGE SCALE GENOMIC DNA]</scope>
    <source>
        <strain evidence="5 6">HMF7616</strain>
    </source>
</reference>
<dbReference type="InterPro" id="IPR000524">
    <property type="entry name" value="Tscrpt_reg_HTH_GntR"/>
</dbReference>
<name>A0A369QGG5_9BACT</name>
<evidence type="ECO:0000256" key="1">
    <source>
        <dbReference type="ARBA" id="ARBA00023015"/>
    </source>
</evidence>
<evidence type="ECO:0000259" key="4">
    <source>
        <dbReference type="PROSITE" id="PS50949"/>
    </source>
</evidence>
<dbReference type="Gene3D" id="1.10.287.100">
    <property type="match status" value="1"/>
</dbReference>
<dbReference type="CDD" id="cd07377">
    <property type="entry name" value="WHTH_GntR"/>
    <property type="match status" value="1"/>
</dbReference>
<dbReference type="PANTHER" id="PTHR38445">
    <property type="entry name" value="HTH-TYPE TRANSCRIPTIONAL REPRESSOR YTRA"/>
    <property type="match status" value="1"/>
</dbReference>
<organism evidence="5 6">
    <name type="scientific">Adhaeribacter pallidiroseus</name>
    <dbReference type="NCBI Taxonomy" id="2072847"/>
    <lineage>
        <taxon>Bacteria</taxon>
        <taxon>Pseudomonadati</taxon>
        <taxon>Bacteroidota</taxon>
        <taxon>Cytophagia</taxon>
        <taxon>Cytophagales</taxon>
        <taxon>Hymenobacteraceae</taxon>
        <taxon>Adhaeribacter</taxon>
    </lineage>
</organism>
<feature type="domain" description="HTH gntR-type" evidence="4">
    <location>
        <begin position="7"/>
        <end position="75"/>
    </location>
</feature>